<evidence type="ECO:0000256" key="2">
    <source>
        <dbReference type="ARBA" id="ARBA00022525"/>
    </source>
</evidence>
<evidence type="ECO:0000313" key="5">
    <source>
        <dbReference type="Proteomes" id="UP000326939"/>
    </source>
</evidence>
<accession>A0A5N5NLN0</accession>
<dbReference type="Proteomes" id="UP000326939">
    <property type="component" value="Chromosome 2"/>
</dbReference>
<name>A0A5N5NLN0_9ROSI</name>
<comment type="subcellular location">
    <subcellularLocation>
        <location evidence="1">Secreted</location>
        <location evidence="1">Extracellular space</location>
    </subcellularLocation>
</comment>
<dbReference type="GO" id="GO:0010227">
    <property type="term" value="P:floral organ abscission"/>
    <property type="evidence" value="ECO:0007669"/>
    <property type="project" value="InterPro"/>
</dbReference>
<sequence length="194" mass="21302">MGGVVGDEMTPCTQKGSLKGLNGLATGQISLLFAEEPDTTVEDWSRPLILCLLLLAPFVSTTYGSRQTKSFKMIEPNSQNSSRSTFTGFFPKGMPIPPSAPSKKHNDIGLQSTEPLPWGLATRLLAQLLGISLLFAPSHERTSLYFCQRSHDHEKAKINYQAYIEASSSVNFPSLEGYFKIASALICISRSWLE</sequence>
<dbReference type="AlphaFoldDB" id="A0A5N5NLN0"/>
<evidence type="ECO:0000256" key="1">
    <source>
        <dbReference type="ARBA" id="ARBA00004239"/>
    </source>
</evidence>
<dbReference type="EMBL" id="VDCV01000002">
    <property type="protein sequence ID" value="KAB5568495.1"/>
    <property type="molecule type" value="Genomic_DNA"/>
</dbReference>
<dbReference type="PANTHER" id="PTHR33599:SF11">
    <property type="entry name" value="PROTEIN IDA-LIKE 5"/>
    <property type="match status" value="1"/>
</dbReference>
<evidence type="ECO:0000256" key="3">
    <source>
        <dbReference type="ARBA" id="ARBA00022729"/>
    </source>
</evidence>
<dbReference type="PANTHER" id="PTHR33599">
    <property type="entry name" value="PROTEIN IDA-LIKE 5"/>
    <property type="match status" value="1"/>
</dbReference>
<reference evidence="5" key="1">
    <citation type="journal article" date="2019" name="Gigascience">
        <title>De novo genome assembly of the endangered Acer yangbiense, a plant species with extremely small populations endemic to Yunnan Province, China.</title>
        <authorList>
            <person name="Yang J."/>
            <person name="Wariss H.M."/>
            <person name="Tao L."/>
            <person name="Zhang R."/>
            <person name="Yun Q."/>
            <person name="Hollingsworth P."/>
            <person name="Dao Z."/>
            <person name="Luo G."/>
            <person name="Guo H."/>
            <person name="Ma Y."/>
            <person name="Sun W."/>
        </authorList>
    </citation>
    <scope>NUCLEOTIDE SEQUENCE [LARGE SCALE GENOMIC DNA]</scope>
    <source>
        <strain evidence="5">cv. br00</strain>
    </source>
</reference>
<keyword evidence="5" id="KW-1185">Reference proteome</keyword>
<protein>
    <submittedName>
        <fullName evidence="4">Uncharacterized protein</fullName>
    </submittedName>
</protein>
<proteinExistence type="predicted"/>
<evidence type="ECO:0000313" key="4">
    <source>
        <dbReference type="EMBL" id="KAB5568495.1"/>
    </source>
</evidence>
<gene>
    <name evidence="4" type="ORF">DKX38_002288</name>
</gene>
<dbReference type="GO" id="GO:0005576">
    <property type="term" value="C:extracellular region"/>
    <property type="evidence" value="ECO:0007669"/>
    <property type="project" value="UniProtKB-SubCell"/>
</dbReference>
<organism evidence="4 5">
    <name type="scientific">Salix brachista</name>
    <dbReference type="NCBI Taxonomy" id="2182728"/>
    <lineage>
        <taxon>Eukaryota</taxon>
        <taxon>Viridiplantae</taxon>
        <taxon>Streptophyta</taxon>
        <taxon>Embryophyta</taxon>
        <taxon>Tracheophyta</taxon>
        <taxon>Spermatophyta</taxon>
        <taxon>Magnoliopsida</taxon>
        <taxon>eudicotyledons</taxon>
        <taxon>Gunneridae</taxon>
        <taxon>Pentapetalae</taxon>
        <taxon>rosids</taxon>
        <taxon>fabids</taxon>
        <taxon>Malpighiales</taxon>
        <taxon>Salicaceae</taxon>
        <taxon>Saliceae</taxon>
        <taxon>Salix</taxon>
    </lineage>
</organism>
<keyword evidence="3" id="KW-0732">Signal</keyword>
<comment type="caution">
    <text evidence="4">The sequence shown here is derived from an EMBL/GenBank/DDBJ whole genome shotgun (WGS) entry which is preliminary data.</text>
</comment>
<dbReference type="InterPro" id="IPR039639">
    <property type="entry name" value="IDA-like"/>
</dbReference>
<keyword evidence="2" id="KW-0964">Secreted</keyword>